<dbReference type="PANTHER" id="PTHR14647:SF85">
    <property type="entry name" value="GALACTOSYLCERAMIDE SULFOTRANSFERASE-LIKE"/>
    <property type="match status" value="1"/>
</dbReference>
<dbReference type="InterPro" id="IPR009729">
    <property type="entry name" value="Gal-3-0_sulfotransfrase"/>
</dbReference>
<dbReference type="GO" id="GO:0001733">
    <property type="term" value="F:galactosylceramide sulfotransferase activity"/>
    <property type="evidence" value="ECO:0007669"/>
    <property type="project" value="InterPro"/>
</dbReference>
<name>A0A7M5WJ74_9CNID</name>
<reference evidence="11" key="1">
    <citation type="submission" date="2021-01" db="UniProtKB">
        <authorList>
            <consortium name="EnsemblMetazoa"/>
        </authorList>
    </citation>
    <scope>IDENTIFICATION</scope>
</reference>
<dbReference type="OrthoDB" id="514299at2759"/>
<dbReference type="AlphaFoldDB" id="A0A7M5WJ74"/>
<evidence type="ECO:0000256" key="2">
    <source>
        <dbReference type="ARBA" id="ARBA00008124"/>
    </source>
</evidence>
<evidence type="ECO:0000256" key="1">
    <source>
        <dbReference type="ARBA" id="ARBA00004323"/>
    </source>
</evidence>
<sequence>MRIRISNGPHRRLMCLFVLSLWSFILMVYLWKQLVDDELDSGTKTSSSKISVGAKLMNLQIGVKIKEQLERLRRGKRIRQSLENKLDKIDEPIADLNLYHRTTLKIRSTKKTNIDYGRDRDVDVEGVNDYLMWHENFQKKQTLPFFPRQRSCKIPATNIAFVKTHYTGSNVITNILNRYGDLNNLNMALPSDGRSTFYWPKRFQWKYIDITLLNGSLPNIVANHARYNNDIMDNILYPGSVYITILRDPASQLETTFNNLNFGSLLEIWNTTSPLKAFIDNPKFYIQRVIKRKRFKDTLNLIKNGQFFDLGLSTTDYHRNNVIHQAIQELYDKFTLVLIYEHLDESLILMKRKFCWQLDDIVYLKFHYTNENTWNDHEMSEDLKNKVRKWNQADMKLYRFFNDTLWTQIGYEGKDFWKDFTEFKQLQLNIEKECLSKNKHESKKSKMTKRFLKAFQGDQLFGSGEDEIERPTTTPALPYLLLKLLGKKKQDKTLGRLLHDVESHETELEDEYIDSSSGSSQTDTNEHVIVNKGVSSWNEHFCGKLLSDEDQYLDYFRRRHAYTKSFIKHHQTDLKNTTITNSTTTN</sequence>
<feature type="transmembrane region" description="Helical" evidence="10">
    <location>
        <begin position="12"/>
        <end position="31"/>
    </location>
</feature>
<dbReference type="GO" id="GO:0000139">
    <property type="term" value="C:Golgi membrane"/>
    <property type="evidence" value="ECO:0007669"/>
    <property type="project" value="UniProtKB-SubCell"/>
</dbReference>
<evidence type="ECO:0000256" key="3">
    <source>
        <dbReference type="ARBA" id="ARBA00022679"/>
    </source>
</evidence>
<organism evidence="11 12">
    <name type="scientific">Clytia hemisphaerica</name>
    <dbReference type="NCBI Taxonomy" id="252671"/>
    <lineage>
        <taxon>Eukaryota</taxon>
        <taxon>Metazoa</taxon>
        <taxon>Cnidaria</taxon>
        <taxon>Hydrozoa</taxon>
        <taxon>Hydroidolina</taxon>
        <taxon>Leptothecata</taxon>
        <taxon>Obeliida</taxon>
        <taxon>Clytiidae</taxon>
        <taxon>Clytia</taxon>
    </lineage>
</organism>
<evidence type="ECO:0000256" key="6">
    <source>
        <dbReference type="ARBA" id="ARBA00022989"/>
    </source>
</evidence>
<dbReference type="PANTHER" id="PTHR14647">
    <property type="entry name" value="GALACTOSE-3-O-SULFOTRANSFERASE"/>
    <property type="match status" value="1"/>
</dbReference>
<dbReference type="Pfam" id="PF06990">
    <property type="entry name" value="Gal-3-0_sulfotr"/>
    <property type="match status" value="1"/>
</dbReference>
<evidence type="ECO:0000256" key="4">
    <source>
        <dbReference type="ARBA" id="ARBA00022692"/>
    </source>
</evidence>
<evidence type="ECO:0000313" key="11">
    <source>
        <dbReference type="EnsemblMetazoa" id="CLYHEMP003747.1"/>
    </source>
</evidence>
<keyword evidence="4 10" id="KW-0812">Transmembrane</keyword>
<comment type="subcellular location">
    <subcellularLocation>
        <location evidence="1">Golgi apparatus membrane</location>
        <topology evidence="1">Single-pass type II membrane protein</topology>
    </subcellularLocation>
</comment>
<evidence type="ECO:0000256" key="5">
    <source>
        <dbReference type="ARBA" id="ARBA00022968"/>
    </source>
</evidence>
<accession>A0A7M5WJ74</accession>
<dbReference type="Gene3D" id="3.40.50.300">
    <property type="entry name" value="P-loop containing nucleotide triphosphate hydrolases"/>
    <property type="match status" value="1"/>
</dbReference>
<dbReference type="EnsemblMetazoa" id="CLYHEMT003747.1">
    <property type="protein sequence ID" value="CLYHEMP003747.1"/>
    <property type="gene ID" value="CLYHEMG003747"/>
</dbReference>
<keyword evidence="12" id="KW-1185">Reference proteome</keyword>
<evidence type="ECO:0000256" key="10">
    <source>
        <dbReference type="SAM" id="Phobius"/>
    </source>
</evidence>
<protein>
    <recommendedName>
        <fullName evidence="13">Galactosylceramide sulfotransferase-like</fullName>
    </recommendedName>
</protein>
<evidence type="ECO:0000256" key="8">
    <source>
        <dbReference type="ARBA" id="ARBA00023136"/>
    </source>
</evidence>
<dbReference type="InterPro" id="IPR027417">
    <property type="entry name" value="P-loop_NTPase"/>
</dbReference>
<keyword evidence="6 10" id="KW-1133">Transmembrane helix</keyword>
<dbReference type="GO" id="GO:0009247">
    <property type="term" value="P:glycolipid biosynthetic process"/>
    <property type="evidence" value="ECO:0007669"/>
    <property type="project" value="InterPro"/>
</dbReference>
<keyword evidence="7" id="KW-0333">Golgi apparatus</keyword>
<dbReference type="GeneID" id="136797558"/>
<dbReference type="RefSeq" id="XP_066910241.1">
    <property type="nucleotide sequence ID" value="XM_067054140.1"/>
</dbReference>
<dbReference type="Proteomes" id="UP000594262">
    <property type="component" value="Unplaced"/>
</dbReference>
<evidence type="ECO:0000256" key="9">
    <source>
        <dbReference type="ARBA" id="ARBA00023180"/>
    </source>
</evidence>
<comment type="similarity">
    <text evidence="2">Belongs to the galactose-3-O-sulfotransferase family.</text>
</comment>
<dbReference type="SUPFAM" id="SSF52540">
    <property type="entry name" value="P-loop containing nucleoside triphosphate hydrolases"/>
    <property type="match status" value="1"/>
</dbReference>
<evidence type="ECO:0000313" key="12">
    <source>
        <dbReference type="Proteomes" id="UP000594262"/>
    </source>
</evidence>
<evidence type="ECO:0000256" key="7">
    <source>
        <dbReference type="ARBA" id="ARBA00023034"/>
    </source>
</evidence>
<evidence type="ECO:0008006" key="13">
    <source>
        <dbReference type="Google" id="ProtNLM"/>
    </source>
</evidence>
<keyword evidence="5" id="KW-0735">Signal-anchor</keyword>
<keyword evidence="3" id="KW-0808">Transferase</keyword>
<keyword evidence="9" id="KW-0325">Glycoprotein</keyword>
<keyword evidence="8 10" id="KW-0472">Membrane</keyword>
<proteinExistence type="inferred from homology"/>